<gene>
    <name evidence="2" type="ordered locus">Halxa_3819</name>
</gene>
<dbReference type="AlphaFoldDB" id="F8DCG1"/>
<sequence>MRIRTDSDYAYREDAIEQAADFYDCNKTKAVVSACEDVPHLVATARQVLERDDLTHEQRQEIAETLSTRVTNFQIEKTVTIERN</sequence>
<evidence type="ECO:0000259" key="1">
    <source>
        <dbReference type="Pfam" id="PF24743"/>
    </source>
</evidence>
<protein>
    <recommendedName>
        <fullName evidence="1">DUF7692 domain-containing protein</fullName>
    </recommendedName>
</protein>
<dbReference type="GeneID" id="10798762"/>
<dbReference type="RefSeq" id="WP_013881312.1">
    <property type="nucleotide sequence ID" value="NC_015666.1"/>
</dbReference>
<organism evidence="2 3">
    <name type="scientific">Halopiger xanaduensis (strain DSM 18323 / JCM 14033 / SH-6)</name>
    <dbReference type="NCBI Taxonomy" id="797210"/>
    <lineage>
        <taxon>Archaea</taxon>
        <taxon>Methanobacteriati</taxon>
        <taxon>Methanobacteriota</taxon>
        <taxon>Stenosarchaea group</taxon>
        <taxon>Halobacteria</taxon>
        <taxon>Halobacteriales</taxon>
        <taxon>Natrialbaceae</taxon>
        <taxon>Halopiger</taxon>
    </lineage>
</organism>
<dbReference type="KEGG" id="hxa:Halxa_3819"/>
<feature type="domain" description="DUF7692" evidence="1">
    <location>
        <begin position="1"/>
        <end position="55"/>
    </location>
</feature>
<evidence type="ECO:0000313" key="3">
    <source>
        <dbReference type="Proteomes" id="UP000006794"/>
    </source>
</evidence>
<dbReference type="Pfam" id="PF24743">
    <property type="entry name" value="DUF7692"/>
    <property type="match status" value="1"/>
</dbReference>
<dbReference type="HOGENOM" id="CLU_192653_0_0_2"/>
<accession>F8DCG1</accession>
<proteinExistence type="predicted"/>
<evidence type="ECO:0000313" key="2">
    <source>
        <dbReference type="EMBL" id="AEH38425.1"/>
    </source>
</evidence>
<dbReference type="OrthoDB" id="197139at2157"/>
<dbReference type="Proteomes" id="UP000006794">
    <property type="component" value="Chromosome"/>
</dbReference>
<dbReference type="InterPro" id="IPR056109">
    <property type="entry name" value="DUF7692"/>
</dbReference>
<reference evidence="2 3" key="1">
    <citation type="journal article" date="2012" name="Stand. Genomic Sci.">
        <title>Complete genome sequence of Halopiger xanaduensis type strain (SH-6(T)).</title>
        <authorList>
            <person name="Anderson I."/>
            <person name="Tindall B.J."/>
            <person name="Rohde M."/>
            <person name="Lucas S."/>
            <person name="Han J."/>
            <person name="Lapidus A."/>
            <person name="Cheng J.F."/>
            <person name="Goodwin L."/>
            <person name="Pitluck S."/>
            <person name="Peters L."/>
            <person name="Pati A."/>
            <person name="Mikhailova N."/>
            <person name="Pagani I."/>
            <person name="Teshima H."/>
            <person name="Han C."/>
            <person name="Tapia R."/>
            <person name="Land M."/>
            <person name="Woyke T."/>
            <person name="Klenk H.P."/>
            <person name="Kyrpides N."/>
            <person name="Ivanova N."/>
        </authorList>
    </citation>
    <scope>NUCLEOTIDE SEQUENCE [LARGE SCALE GENOMIC DNA]</scope>
    <source>
        <strain evidence="3">DSM 18323 / JCM 14033 / SH-6</strain>
    </source>
</reference>
<name>F8DCG1_HALXS</name>
<dbReference type="EMBL" id="CP002839">
    <property type="protein sequence ID" value="AEH38425.1"/>
    <property type="molecule type" value="Genomic_DNA"/>
</dbReference>
<dbReference type="eggNOG" id="arCOG08180">
    <property type="taxonomic scope" value="Archaea"/>
</dbReference>
<keyword evidence="3" id="KW-1185">Reference proteome</keyword>